<feature type="region of interest" description="Disordered" evidence="1">
    <location>
        <begin position="275"/>
        <end position="301"/>
    </location>
</feature>
<protein>
    <submittedName>
        <fullName evidence="2">Sestrin 2</fullName>
    </submittedName>
</protein>
<dbReference type="GO" id="GO:0005634">
    <property type="term" value="C:nucleus"/>
    <property type="evidence" value="ECO:0007669"/>
    <property type="project" value="InterPro"/>
</dbReference>
<keyword evidence="3" id="KW-1185">Reference proteome</keyword>
<dbReference type="PANTHER" id="PTHR12474">
    <property type="entry name" value="P53 REGULATED PA26 NUCLEAR PROTEIN SESTRIN"/>
    <property type="match status" value="1"/>
</dbReference>
<feature type="region of interest" description="Disordered" evidence="1">
    <location>
        <begin position="118"/>
        <end position="137"/>
    </location>
</feature>
<evidence type="ECO:0000313" key="3">
    <source>
        <dbReference type="Proteomes" id="UP000694408"/>
    </source>
</evidence>
<dbReference type="Proteomes" id="UP000694408">
    <property type="component" value="Unplaced"/>
</dbReference>
<reference evidence="2" key="2">
    <citation type="submission" date="2025-09" db="UniProtKB">
        <authorList>
            <consortium name="Ensembl"/>
        </authorList>
    </citation>
    <scope>IDENTIFICATION</scope>
</reference>
<dbReference type="GO" id="GO:0070728">
    <property type="term" value="F:L-leucine binding"/>
    <property type="evidence" value="ECO:0007669"/>
    <property type="project" value="TreeGrafter"/>
</dbReference>
<proteinExistence type="predicted"/>
<evidence type="ECO:0000313" key="2">
    <source>
        <dbReference type="Ensembl" id="ENSJHYP00000005569.1"/>
    </source>
</evidence>
<sequence>GCPGAGEGPQRLHSPGRDPAGRRGEQPAPAPRGLRLRRQGGPRRHGHGAAPPVPQQLLEDPVPPAAHGRAPALPQAPLHRHHGCSPAPLLLPGGAAHEGVPAGGGQPCVAAGAALCPPKTPEPQRDQQAAGAPALARHQGAHRGESWCCQHRSPQNTQTDSRGHLLCAQPPGFNPFRAEGGSGVGRGDLPLTGLWVRHFPNTPVSLPLVCPSTGLWWAGGHSKPCCVSQALLRPGQDSWSLAELVQALVLLTHYHSLASFVFGCGIRPEGEQDVGSSCWAPSPHSNSSPASGDSVGGSGGTDAMQEVEVLMERMKLLQENQLEEDGVTQEEMATRFELEKTESLLVPSSDVLDPSLQSNIRCFLEDPEFGYKDFTRRGEQAPPTFRAQDYTWEDHGYSLINRLYPDVGQLLDEKFQVVYNLTYNTIAMHCGVDTSVLRRAIWNYVHCVFGIRCVPGGAGPSAPPWEGSGAAPGLTWLGFLSCLGKGQEQLQ</sequence>
<name>A0A8C5IN64_JUNHY</name>
<dbReference type="Pfam" id="PF04636">
    <property type="entry name" value="PA26"/>
    <property type="match status" value="1"/>
</dbReference>
<evidence type="ECO:0000256" key="1">
    <source>
        <dbReference type="SAM" id="MobiDB-lite"/>
    </source>
</evidence>
<dbReference type="InterPro" id="IPR006730">
    <property type="entry name" value="Sestrin"/>
</dbReference>
<accession>A0A8C5IN64</accession>
<dbReference type="GO" id="GO:0071233">
    <property type="term" value="P:cellular response to L-leucine"/>
    <property type="evidence" value="ECO:0007669"/>
    <property type="project" value="TreeGrafter"/>
</dbReference>
<feature type="compositionally biased region" description="Low complexity" evidence="1">
    <location>
        <begin position="281"/>
        <end position="293"/>
    </location>
</feature>
<feature type="compositionally biased region" description="Basic and acidic residues" evidence="1">
    <location>
        <begin position="15"/>
        <end position="25"/>
    </location>
</feature>
<dbReference type="PANTHER" id="PTHR12474:SF2">
    <property type="entry name" value="SESTRIN-2"/>
    <property type="match status" value="1"/>
</dbReference>
<dbReference type="GO" id="GO:1901031">
    <property type="term" value="P:regulation of response to reactive oxygen species"/>
    <property type="evidence" value="ECO:0007669"/>
    <property type="project" value="InterPro"/>
</dbReference>
<feature type="compositionally biased region" description="Basic residues" evidence="1">
    <location>
        <begin position="34"/>
        <end position="47"/>
    </location>
</feature>
<dbReference type="GO" id="GO:0016684">
    <property type="term" value="F:oxidoreductase activity, acting on peroxide as acceptor"/>
    <property type="evidence" value="ECO:0007669"/>
    <property type="project" value="TreeGrafter"/>
</dbReference>
<dbReference type="Ensembl" id="ENSJHYT00000006822.1">
    <property type="protein sequence ID" value="ENSJHYP00000005569.1"/>
    <property type="gene ID" value="ENSJHYG00000004540.1"/>
</dbReference>
<organism evidence="2 3">
    <name type="scientific">Junco hyemalis</name>
    <name type="common">Dark-eyed junco</name>
    <dbReference type="NCBI Taxonomy" id="40217"/>
    <lineage>
        <taxon>Eukaryota</taxon>
        <taxon>Metazoa</taxon>
        <taxon>Chordata</taxon>
        <taxon>Craniata</taxon>
        <taxon>Vertebrata</taxon>
        <taxon>Euteleostomi</taxon>
        <taxon>Archelosauria</taxon>
        <taxon>Archosauria</taxon>
        <taxon>Dinosauria</taxon>
        <taxon>Saurischia</taxon>
        <taxon>Theropoda</taxon>
        <taxon>Coelurosauria</taxon>
        <taxon>Aves</taxon>
        <taxon>Neognathae</taxon>
        <taxon>Neoaves</taxon>
        <taxon>Telluraves</taxon>
        <taxon>Australaves</taxon>
        <taxon>Passeriformes</taxon>
        <taxon>Passerellidae</taxon>
        <taxon>Junco</taxon>
    </lineage>
</organism>
<reference evidence="2" key="1">
    <citation type="submission" date="2025-08" db="UniProtKB">
        <authorList>
            <consortium name="Ensembl"/>
        </authorList>
    </citation>
    <scope>IDENTIFICATION</scope>
</reference>
<dbReference type="GO" id="GO:1990253">
    <property type="term" value="P:cellular response to leucine starvation"/>
    <property type="evidence" value="ECO:0007669"/>
    <property type="project" value="TreeGrafter"/>
</dbReference>
<feature type="region of interest" description="Disordered" evidence="1">
    <location>
        <begin position="1"/>
        <end position="80"/>
    </location>
</feature>
<dbReference type="GO" id="GO:0016239">
    <property type="term" value="P:positive regulation of macroautophagy"/>
    <property type="evidence" value="ECO:0007669"/>
    <property type="project" value="TreeGrafter"/>
</dbReference>
<dbReference type="GO" id="GO:1904262">
    <property type="term" value="P:negative regulation of TORC1 signaling"/>
    <property type="evidence" value="ECO:0007669"/>
    <property type="project" value="TreeGrafter"/>
</dbReference>
<dbReference type="AlphaFoldDB" id="A0A8C5IN64"/>